<proteinExistence type="predicted"/>
<dbReference type="Gene3D" id="3.40.50.150">
    <property type="entry name" value="Vaccinia Virus protein VP39"/>
    <property type="match status" value="1"/>
</dbReference>
<reference evidence="2" key="1">
    <citation type="journal article" date="2015" name="Nature">
        <title>Complex archaea that bridge the gap between prokaryotes and eukaryotes.</title>
        <authorList>
            <person name="Spang A."/>
            <person name="Saw J.H."/>
            <person name="Jorgensen S.L."/>
            <person name="Zaremba-Niedzwiedzka K."/>
            <person name="Martijn J."/>
            <person name="Lind A.E."/>
            <person name="van Eijk R."/>
            <person name="Schleper C."/>
            <person name="Guy L."/>
            <person name="Ettema T.J."/>
        </authorList>
    </citation>
    <scope>NUCLEOTIDE SEQUENCE</scope>
</reference>
<dbReference type="InterPro" id="IPR013216">
    <property type="entry name" value="Methyltransf_11"/>
</dbReference>
<dbReference type="PANTHER" id="PTHR43861">
    <property type="entry name" value="TRANS-ACONITATE 2-METHYLTRANSFERASE-RELATED"/>
    <property type="match status" value="1"/>
</dbReference>
<gene>
    <name evidence="2" type="ORF">LCGC14_0893730</name>
</gene>
<dbReference type="SUPFAM" id="SSF53335">
    <property type="entry name" value="S-adenosyl-L-methionine-dependent methyltransferases"/>
    <property type="match status" value="1"/>
</dbReference>
<comment type="caution">
    <text evidence="2">The sequence shown here is derived from an EMBL/GenBank/DDBJ whole genome shotgun (WGS) entry which is preliminary data.</text>
</comment>
<organism evidence="2">
    <name type="scientific">marine sediment metagenome</name>
    <dbReference type="NCBI Taxonomy" id="412755"/>
    <lineage>
        <taxon>unclassified sequences</taxon>
        <taxon>metagenomes</taxon>
        <taxon>ecological metagenomes</taxon>
    </lineage>
</organism>
<dbReference type="AlphaFoldDB" id="A0A0F9PJ71"/>
<feature type="domain" description="Methyltransferase type 11" evidence="1">
    <location>
        <begin position="38"/>
        <end position="136"/>
    </location>
</feature>
<protein>
    <recommendedName>
        <fullName evidence="1">Methyltransferase type 11 domain-containing protein</fullName>
    </recommendedName>
</protein>
<accession>A0A0F9PJ71</accession>
<dbReference type="InterPro" id="IPR029063">
    <property type="entry name" value="SAM-dependent_MTases_sf"/>
</dbReference>
<name>A0A0F9PJ71_9ZZZZ</name>
<sequence>MPEWDEIFTESGRIFLNPHSDMERISELFGKKKIQRILDLGCGTGRHILFFAKKGFDVYGLDGSPRGIELAREWLTEEGEEAKLDCSRIEHPFPYADKFFDALISIQVIHHNFIADILKTVKEIERVLKKDGIIFITIPYLIEDQPTSDEWQLKKVESRTYIPHAGKEKGIPHHFFSLEEIEKIFNAFEFLEIYIDTTNHRAILGVKK</sequence>
<dbReference type="GO" id="GO:0008757">
    <property type="term" value="F:S-adenosylmethionine-dependent methyltransferase activity"/>
    <property type="evidence" value="ECO:0007669"/>
    <property type="project" value="InterPro"/>
</dbReference>
<dbReference type="EMBL" id="LAZR01002874">
    <property type="protein sequence ID" value="KKN24557.1"/>
    <property type="molecule type" value="Genomic_DNA"/>
</dbReference>
<evidence type="ECO:0000313" key="2">
    <source>
        <dbReference type="EMBL" id="KKN24557.1"/>
    </source>
</evidence>
<dbReference type="CDD" id="cd02440">
    <property type="entry name" value="AdoMet_MTases"/>
    <property type="match status" value="1"/>
</dbReference>
<dbReference type="Pfam" id="PF08241">
    <property type="entry name" value="Methyltransf_11"/>
    <property type="match status" value="1"/>
</dbReference>
<evidence type="ECO:0000259" key="1">
    <source>
        <dbReference type="Pfam" id="PF08241"/>
    </source>
</evidence>